<dbReference type="Proteomes" id="UP000011728">
    <property type="component" value="Chromosome"/>
</dbReference>
<keyword evidence="1" id="KW-0472">Membrane</keyword>
<dbReference type="RefSeq" id="WP_015395734.1">
    <property type="nucleotide sequence ID" value="NC_020291.1"/>
</dbReference>
<name>M1N7S6_9CLOT</name>
<dbReference type="HOGENOM" id="CLU_2988648_0_0_9"/>
<protein>
    <submittedName>
        <fullName evidence="2">Uncharacterized protein</fullName>
    </submittedName>
</protein>
<dbReference type="EMBL" id="CP004121">
    <property type="protein sequence ID" value="AGF59427.1"/>
    <property type="molecule type" value="Genomic_DNA"/>
</dbReference>
<feature type="transmembrane region" description="Helical" evidence="1">
    <location>
        <begin position="6"/>
        <end position="23"/>
    </location>
</feature>
<keyword evidence="1" id="KW-1133">Transmembrane helix</keyword>
<keyword evidence="3" id="KW-1185">Reference proteome</keyword>
<evidence type="ECO:0000313" key="2">
    <source>
        <dbReference type="EMBL" id="AGF59427.1"/>
    </source>
</evidence>
<proteinExistence type="predicted"/>
<dbReference type="KEGG" id="csr:Cspa_c57020"/>
<accession>M1N7S6</accession>
<evidence type="ECO:0000313" key="3">
    <source>
        <dbReference type="Proteomes" id="UP000011728"/>
    </source>
</evidence>
<evidence type="ECO:0000256" key="1">
    <source>
        <dbReference type="SAM" id="Phobius"/>
    </source>
</evidence>
<sequence length="57" mass="6742">MTINDIGAVILMILINNVLNFNLKRFDLNLEIIKNNFNIRINIGLDRMEKDTLYMKM</sequence>
<keyword evidence="1" id="KW-0812">Transmembrane</keyword>
<organism evidence="2 3">
    <name type="scientific">Clostridium saccharoperbutylacetonicum N1-4(HMT)</name>
    <dbReference type="NCBI Taxonomy" id="931276"/>
    <lineage>
        <taxon>Bacteria</taxon>
        <taxon>Bacillati</taxon>
        <taxon>Bacillota</taxon>
        <taxon>Clostridia</taxon>
        <taxon>Eubacteriales</taxon>
        <taxon>Clostridiaceae</taxon>
        <taxon>Clostridium</taxon>
    </lineage>
</organism>
<dbReference type="AlphaFoldDB" id="M1N7S6"/>
<gene>
    <name evidence="2" type="ORF">Cspa_c57020</name>
</gene>
<reference evidence="2 3" key="1">
    <citation type="submission" date="2013-02" db="EMBL/GenBank/DDBJ databases">
        <title>Genome sequence of Clostridium saccharoperbutylacetonicum N1-4(HMT).</title>
        <authorList>
            <person name="Poehlein A."/>
            <person name="Daniel R."/>
        </authorList>
    </citation>
    <scope>NUCLEOTIDE SEQUENCE [LARGE SCALE GENOMIC DNA]</scope>
    <source>
        <strain evidence="3">N1-4(HMT)</strain>
    </source>
</reference>